<dbReference type="SUPFAM" id="SSF50156">
    <property type="entry name" value="PDZ domain-like"/>
    <property type="match status" value="2"/>
</dbReference>
<feature type="region of interest" description="Disordered" evidence="4">
    <location>
        <begin position="350"/>
        <end position="376"/>
    </location>
</feature>
<dbReference type="PANTHER" id="PTHR22939">
    <property type="entry name" value="SERINE PROTEASE FAMILY S1C HTRA-RELATED"/>
    <property type="match status" value="1"/>
</dbReference>
<dbReference type="GO" id="GO:0004252">
    <property type="term" value="F:serine-type endopeptidase activity"/>
    <property type="evidence" value="ECO:0007669"/>
    <property type="project" value="InterPro"/>
</dbReference>
<evidence type="ECO:0000259" key="5">
    <source>
        <dbReference type="PROSITE" id="PS50106"/>
    </source>
</evidence>
<dbReference type="Gene3D" id="2.40.10.120">
    <property type="match status" value="1"/>
</dbReference>
<accession>A0A6M5YZS6</accession>
<keyword evidence="7" id="KW-1185">Reference proteome</keyword>
<evidence type="ECO:0000256" key="3">
    <source>
        <dbReference type="ARBA" id="ARBA00022801"/>
    </source>
</evidence>
<feature type="domain" description="PDZ" evidence="5">
    <location>
        <begin position="248"/>
        <end position="321"/>
    </location>
</feature>
<protein>
    <submittedName>
        <fullName evidence="6">HtrA protease/chaperone protein</fullName>
    </submittedName>
</protein>
<dbReference type="Pfam" id="PF13365">
    <property type="entry name" value="Trypsin_2"/>
    <property type="match status" value="1"/>
</dbReference>
<sequence>MKLGRWPLVVACTSLGLFGGIVASQRLTGQPAVPQLNPVMPGRDWQSFAPVVKRVLPGVVCIEGQGRAKHTAGEDTDPGFGSGVIIDPSGVILTNNHVVSDLDVVEVTLTDGRKFTASDIRHDPKTDIALIKLEVKDALPVLEFGDSDAMEVGDRVLAVGAPFGLTGSVTSGIVSAKSRNNLKLNVFEDFIQTDAAMNPGNSGGALVNLEGKVIGLTAAIKTRTGGFQGVGLAVSSNLAKKVGDDLLKNGGVKRSYFGVAARDLDNDAVRKSGVRNGAGAVVTKVGEDSPAAKAGVQPGDVITKVNGKPVRDAYELMKTTGALPVGQMVDVLLWRSGKFYIGKVRVEETKSMGRPDAPAAAPEPPPAPLPSNTTTGAVGLSVSDLTADTIKQQKLPKEVKGVVIARVAPNSFAEKSGLASGTVVLKVDKTAVTSAQMFEQALRQAEAERGALLQVMKPNGDVDFVVLRLK</sequence>
<dbReference type="InterPro" id="IPR041489">
    <property type="entry name" value="PDZ_6"/>
</dbReference>
<dbReference type="PROSITE" id="PS50106">
    <property type="entry name" value="PDZ"/>
    <property type="match status" value="2"/>
</dbReference>
<dbReference type="InterPro" id="IPR001478">
    <property type="entry name" value="PDZ"/>
</dbReference>
<dbReference type="EMBL" id="CP053452">
    <property type="protein sequence ID" value="QJW99378.1"/>
    <property type="molecule type" value="Genomic_DNA"/>
</dbReference>
<evidence type="ECO:0000256" key="4">
    <source>
        <dbReference type="SAM" id="MobiDB-lite"/>
    </source>
</evidence>
<dbReference type="Proteomes" id="UP000503447">
    <property type="component" value="Chromosome"/>
</dbReference>
<proteinExistence type="inferred from homology"/>
<dbReference type="PANTHER" id="PTHR22939:SF129">
    <property type="entry name" value="SERINE PROTEASE HTRA2, MITOCHONDRIAL"/>
    <property type="match status" value="1"/>
</dbReference>
<keyword evidence="3" id="KW-0378">Hydrolase</keyword>
<dbReference type="SMART" id="SM00228">
    <property type="entry name" value="PDZ"/>
    <property type="match status" value="2"/>
</dbReference>
<dbReference type="InterPro" id="IPR001940">
    <property type="entry name" value="Peptidase_S1C"/>
</dbReference>
<dbReference type="PRINTS" id="PR00834">
    <property type="entry name" value="PROTEASES2C"/>
</dbReference>
<dbReference type="Gene3D" id="2.30.42.60">
    <property type="match status" value="1"/>
</dbReference>
<dbReference type="Gene3D" id="2.30.42.10">
    <property type="match status" value="1"/>
</dbReference>
<gene>
    <name evidence="6" type="ORF">FTUN_6990</name>
</gene>
<dbReference type="InterPro" id="IPR036034">
    <property type="entry name" value="PDZ_sf"/>
</dbReference>
<organism evidence="6 7">
    <name type="scientific">Frigoriglobus tundricola</name>
    <dbReference type="NCBI Taxonomy" id="2774151"/>
    <lineage>
        <taxon>Bacteria</taxon>
        <taxon>Pseudomonadati</taxon>
        <taxon>Planctomycetota</taxon>
        <taxon>Planctomycetia</taxon>
        <taxon>Gemmatales</taxon>
        <taxon>Gemmataceae</taxon>
        <taxon>Frigoriglobus</taxon>
    </lineage>
</organism>
<reference evidence="7" key="1">
    <citation type="submission" date="2020-05" db="EMBL/GenBank/DDBJ databases">
        <title>Frigoriglobus tundricola gen. nov., sp. nov., a psychrotolerant cellulolytic planctomycete of the family Gemmataceae with two divergent copies of 16S rRNA gene.</title>
        <authorList>
            <person name="Kulichevskaya I.S."/>
            <person name="Ivanova A.A."/>
            <person name="Naumoff D.G."/>
            <person name="Beletsky A.V."/>
            <person name="Rijpstra W.I.C."/>
            <person name="Sinninghe Damste J.S."/>
            <person name="Mardanov A.V."/>
            <person name="Ravin N.V."/>
            <person name="Dedysh S.N."/>
        </authorList>
    </citation>
    <scope>NUCLEOTIDE SEQUENCE [LARGE SCALE GENOMIC DNA]</scope>
    <source>
        <strain evidence="7">PL17</strain>
    </source>
</reference>
<dbReference type="KEGG" id="ftj:FTUN_6990"/>
<name>A0A6M5YZS6_9BACT</name>
<dbReference type="AlphaFoldDB" id="A0A6M5YZS6"/>
<dbReference type="Pfam" id="PF17820">
    <property type="entry name" value="PDZ_6"/>
    <property type="match status" value="1"/>
</dbReference>
<dbReference type="RefSeq" id="WP_171474355.1">
    <property type="nucleotide sequence ID" value="NZ_CP053452.2"/>
</dbReference>
<evidence type="ECO:0000256" key="2">
    <source>
        <dbReference type="ARBA" id="ARBA00022670"/>
    </source>
</evidence>
<comment type="similarity">
    <text evidence="1">Belongs to the peptidase S1C family.</text>
</comment>
<dbReference type="Pfam" id="PF13180">
    <property type="entry name" value="PDZ_2"/>
    <property type="match status" value="1"/>
</dbReference>
<keyword evidence="2 6" id="KW-0645">Protease</keyword>
<feature type="domain" description="PDZ" evidence="5">
    <location>
        <begin position="376"/>
        <end position="459"/>
    </location>
</feature>
<dbReference type="GO" id="GO:0006508">
    <property type="term" value="P:proteolysis"/>
    <property type="evidence" value="ECO:0007669"/>
    <property type="project" value="UniProtKB-KW"/>
</dbReference>
<evidence type="ECO:0000313" key="6">
    <source>
        <dbReference type="EMBL" id="QJW99378.1"/>
    </source>
</evidence>
<dbReference type="SUPFAM" id="SSF50494">
    <property type="entry name" value="Trypsin-like serine proteases"/>
    <property type="match status" value="1"/>
</dbReference>
<dbReference type="InterPro" id="IPR009003">
    <property type="entry name" value="Peptidase_S1_PA"/>
</dbReference>
<evidence type="ECO:0000256" key="1">
    <source>
        <dbReference type="ARBA" id="ARBA00010541"/>
    </source>
</evidence>
<evidence type="ECO:0000313" key="7">
    <source>
        <dbReference type="Proteomes" id="UP000503447"/>
    </source>
</evidence>